<organism evidence="1 2">
    <name type="scientific">Blautia hansenii DSM 20583</name>
    <dbReference type="NCBI Taxonomy" id="537007"/>
    <lineage>
        <taxon>Bacteria</taxon>
        <taxon>Bacillati</taxon>
        <taxon>Bacillota</taxon>
        <taxon>Clostridia</taxon>
        <taxon>Lachnospirales</taxon>
        <taxon>Lachnospiraceae</taxon>
        <taxon>Blautia</taxon>
    </lineage>
</organism>
<name>C9L446_BLAHA</name>
<evidence type="ECO:0000313" key="1">
    <source>
        <dbReference type="EMBL" id="EEX23154.1"/>
    </source>
</evidence>
<reference evidence="1" key="1">
    <citation type="submission" date="2009-09" db="EMBL/GenBank/DDBJ databases">
        <authorList>
            <person name="Weinstock G."/>
            <person name="Sodergren E."/>
            <person name="Clifton S."/>
            <person name="Fulton L."/>
            <person name="Fulton B."/>
            <person name="Courtney L."/>
            <person name="Fronick C."/>
            <person name="Harrison M."/>
            <person name="Strong C."/>
            <person name="Farmer C."/>
            <person name="Delahaunty K."/>
            <person name="Markovic C."/>
            <person name="Hall O."/>
            <person name="Minx P."/>
            <person name="Tomlinson C."/>
            <person name="Mitreva M."/>
            <person name="Nelson J."/>
            <person name="Hou S."/>
            <person name="Wollam A."/>
            <person name="Pepin K.H."/>
            <person name="Johnson M."/>
            <person name="Bhonagiri V."/>
            <person name="Nash W.E."/>
            <person name="Warren W."/>
            <person name="Chinwalla A."/>
            <person name="Mardis E.R."/>
            <person name="Wilson R.K."/>
        </authorList>
    </citation>
    <scope>NUCLEOTIDE SEQUENCE [LARGE SCALE GENOMIC DNA]</scope>
    <source>
        <strain evidence="1">DSM 20583</strain>
    </source>
</reference>
<proteinExistence type="predicted"/>
<dbReference type="EMBL" id="ABYU02000005">
    <property type="protein sequence ID" value="EEX23154.1"/>
    <property type="molecule type" value="Genomic_DNA"/>
</dbReference>
<dbReference type="AlphaFoldDB" id="C9L446"/>
<dbReference type="Proteomes" id="UP000003755">
    <property type="component" value="Unassembled WGS sequence"/>
</dbReference>
<protein>
    <submittedName>
        <fullName evidence="1">Uncharacterized protein</fullName>
    </submittedName>
</protein>
<sequence length="40" mass="4597">MSSIGFPPFFLAHLIIHHFRKKTTGFIVSLTGDRVWVILL</sequence>
<keyword evidence="2" id="KW-1185">Reference proteome</keyword>
<dbReference type="HOGENOM" id="CLU_3285684_0_0_9"/>
<comment type="caution">
    <text evidence="1">The sequence shown here is derived from an EMBL/GenBank/DDBJ whole genome shotgun (WGS) entry which is preliminary data.</text>
</comment>
<accession>C9L446</accession>
<evidence type="ECO:0000313" key="2">
    <source>
        <dbReference type="Proteomes" id="UP000003755"/>
    </source>
</evidence>
<gene>
    <name evidence="1" type="ORF">BLAHAN_04135</name>
</gene>